<feature type="compositionally biased region" description="Polar residues" evidence="1">
    <location>
        <begin position="30"/>
        <end position="40"/>
    </location>
</feature>
<evidence type="ECO:0000256" key="1">
    <source>
        <dbReference type="SAM" id="MobiDB-lite"/>
    </source>
</evidence>
<protein>
    <recommendedName>
        <fullName evidence="4">DUF4021 domain-containing protein</fullName>
    </recommendedName>
</protein>
<reference evidence="2 3" key="1">
    <citation type="submission" date="2023-07" db="EMBL/GenBank/DDBJ databases">
        <title>Sorghum-associated microbial communities from plants grown in Nebraska, USA.</title>
        <authorList>
            <person name="Schachtman D."/>
        </authorList>
    </citation>
    <scope>NUCLEOTIDE SEQUENCE [LARGE SCALE GENOMIC DNA]</scope>
    <source>
        <strain evidence="2 3">CC258</strain>
    </source>
</reference>
<gene>
    <name evidence="2" type="ORF">J2736_000984</name>
</gene>
<dbReference type="RefSeq" id="WP_310224079.1">
    <property type="nucleotide sequence ID" value="NZ_JAVDSB010000001.1"/>
</dbReference>
<dbReference type="EMBL" id="JAVDSB010000001">
    <property type="protein sequence ID" value="MDR6549801.1"/>
    <property type="molecule type" value="Genomic_DNA"/>
</dbReference>
<proteinExistence type="predicted"/>
<keyword evidence="3" id="KW-1185">Reference proteome</keyword>
<evidence type="ECO:0000313" key="3">
    <source>
        <dbReference type="Proteomes" id="UP001267290"/>
    </source>
</evidence>
<evidence type="ECO:0000313" key="2">
    <source>
        <dbReference type="EMBL" id="MDR6549801.1"/>
    </source>
</evidence>
<evidence type="ECO:0008006" key="4">
    <source>
        <dbReference type="Google" id="ProtNLM"/>
    </source>
</evidence>
<dbReference type="Proteomes" id="UP001267290">
    <property type="component" value="Unassembled WGS sequence"/>
</dbReference>
<name>A0ABU1NRX3_9BACL</name>
<sequence length="58" mass="6528">MENKNHEGNYTGTTNMNAENQDMAFVNDTLENAPSTSTVNLAKDDISEENEEHQLNQK</sequence>
<comment type="caution">
    <text evidence="2">The sequence shown here is derived from an EMBL/GenBank/DDBJ whole genome shotgun (WGS) entry which is preliminary data.</text>
</comment>
<organism evidence="2 3">
    <name type="scientific">Paenibacillus qinlingensis</name>
    <dbReference type="NCBI Taxonomy" id="1837343"/>
    <lineage>
        <taxon>Bacteria</taxon>
        <taxon>Bacillati</taxon>
        <taxon>Bacillota</taxon>
        <taxon>Bacilli</taxon>
        <taxon>Bacillales</taxon>
        <taxon>Paenibacillaceae</taxon>
        <taxon>Paenibacillus</taxon>
    </lineage>
</organism>
<feature type="region of interest" description="Disordered" evidence="1">
    <location>
        <begin position="30"/>
        <end position="58"/>
    </location>
</feature>
<accession>A0ABU1NRX3</accession>